<dbReference type="AlphaFoldDB" id="D3BCQ6"/>
<dbReference type="Proteomes" id="UP000001396">
    <property type="component" value="Unassembled WGS sequence"/>
</dbReference>
<name>D3BCQ6_HETP5</name>
<organism evidence="1 2">
    <name type="scientific">Heterostelium pallidum (strain ATCC 26659 / Pp 5 / PN500)</name>
    <name type="common">Cellular slime mold</name>
    <name type="synonym">Polysphondylium pallidum</name>
    <dbReference type="NCBI Taxonomy" id="670386"/>
    <lineage>
        <taxon>Eukaryota</taxon>
        <taxon>Amoebozoa</taxon>
        <taxon>Evosea</taxon>
        <taxon>Eumycetozoa</taxon>
        <taxon>Dictyostelia</taxon>
        <taxon>Acytosteliales</taxon>
        <taxon>Acytosteliaceae</taxon>
        <taxon>Heterostelium</taxon>
    </lineage>
</organism>
<keyword evidence="2" id="KW-1185">Reference proteome</keyword>
<dbReference type="GeneID" id="31361765"/>
<dbReference type="OMA" id="KHNTHRI"/>
<accession>D3BCQ6</accession>
<evidence type="ECO:0000313" key="1">
    <source>
        <dbReference type="EMBL" id="EFA80698.1"/>
    </source>
</evidence>
<gene>
    <name evidence="1" type="ORF">PPL_06282</name>
</gene>
<dbReference type="Pfam" id="PF05725">
    <property type="entry name" value="FNIP"/>
    <property type="match status" value="2"/>
</dbReference>
<dbReference type="PANTHER" id="PTHR32134:SF169">
    <property type="entry name" value="FNIP REPEAT-CONTAINING PROTEIN-RELATED"/>
    <property type="match status" value="1"/>
</dbReference>
<dbReference type="InterPro" id="IPR008615">
    <property type="entry name" value="FNIP"/>
</dbReference>
<dbReference type="InParanoid" id="D3BCQ6"/>
<protein>
    <submittedName>
        <fullName evidence="1">Uncharacterized protein</fullName>
    </submittedName>
</protein>
<dbReference type="PANTHER" id="PTHR32134">
    <property type="entry name" value="FNIP REPEAT-CONTAINING PROTEIN"/>
    <property type="match status" value="1"/>
</dbReference>
<dbReference type="FunCoup" id="D3BCQ6">
    <property type="interactions" value="273"/>
</dbReference>
<dbReference type="EMBL" id="ADBJ01000028">
    <property type="protein sequence ID" value="EFA80698.1"/>
    <property type="molecule type" value="Genomic_DNA"/>
</dbReference>
<dbReference type="InterPro" id="IPR051251">
    <property type="entry name" value="STK_FNIP-Repeat"/>
</dbReference>
<comment type="caution">
    <text evidence="1">The sequence shown here is derived from an EMBL/GenBank/DDBJ whole genome shotgun (WGS) entry which is preliminary data.</text>
</comment>
<sequence length="510" mass="58771">MQFSNSNNNKDNIFVNLPLLLIGNIINKTKNIDKICFAFVCKRFFDLREKYMLFDSKTISLKYEHLYLNSFKSIYKESLQSKDNCNLYINFEKYYININKTKDESILSNVSSVELGKHNTHRISKMLHNSNVKKFKYCETLQYPLPSSLKKLSFGDVFNKDLDRESFPDGIEVIRFGENFSKSIEPGVLPVSLKKISFGPVYEAPLVSGSLPPRLEILKYSSSPITTNILPHTLRALKFVPISWLPLIKELPNLEVLHFDDSDNQYVVQVDLSEIPKSVTDLAFLSDYTLTSALPLTIKKFTVDNQKLFIYEEVFPPTVNYQLDSMELSMNIFSLPSNVKVKKMTIVTYSLKLVAGQIKEANGIESLDICHCQRYYFNEGFLPSTVKELKISVSSIKREVTLPETLETMILVNSNRSNSKKLIIPRSVKTVVIQPESDLNLDMIPPTVNQIFISKKFKYHHSKECEIRKLDNDHYLVFGKHAEYKFIGTLFHRSLLPSIFKLILKDIEDE</sequence>
<reference evidence="1 2" key="1">
    <citation type="journal article" date="2011" name="Genome Res.">
        <title>Phylogeny-wide analysis of social amoeba genomes highlights ancient origins for complex intercellular communication.</title>
        <authorList>
            <person name="Heidel A.J."/>
            <person name="Lawal H.M."/>
            <person name="Felder M."/>
            <person name="Schilde C."/>
            <person name="Helps N.R."/>
            <person name="Tunggal B."/>
            <person name="Rivero F."/>
            <person name="John U."/>
            <person name="Schleicher M."/>
            <person name="Eichinger L."/>
            <person name="Platzer M."/>
            <person name="Noegel A.A."/>
            <person name="Schaap P."/>
            <person name="Gloeckner G."/>
        </authorList>
    </citation>
    <scope>NUCLEOTIDE SEQUENCE [LARGE SCALE GENOMIC DNA]</scope>
    <source>
        <strain evidence="2">ATCC 26659 / Pp 5 / PN500</strain>
    </source>
</reference>
<evidence type="ECO:0000313" key="2">
    <source>
        <dbReference type="Proteomes" id="UP000001396"/>
    </source>
</evidence>
<dbReference type="RefSeq" id="XP_020432818.1">
    <property type="nucleotide sequence ID" value="XM_020577144.1"/>
</dbReference>
<proteinExistence type="predicted"/>